<dbReference type="OrthoDB" id="3216692at2"/>
<dbReference type="EMBL" id="VLKE01000001">
    <property type="protein sequence ID" value="TWH67753.1"/>
    <property type="molecule type" value="Genomic_DNA"/>
</dbReference>
<keyword evidence="2" id="KW-1185">Reference proteome</keyword>
<organism evidence="1 2">
    <name type="scientific">Micromonospora olivasterospora</name>
    <dbReference type="NCBI Taxonomy" id="1880"/>
    <lineage>
        <taxon>Bacteria</taxon>
        <taxon>Bacillati</taxon>
        <taxon>Actinomycetota</taxon>
        <taxon>Actinomycetes</taxon>
        <taxon>Micromonosporales</taxon>
        <taxon>Micromonosporaceae</taxon>
        <taxon>Micromonospora</taxon>
    </lineage>
</organism>
<gene>
    <name evidence="1" type="ORF">JD77_02738</name>
</gene>
<dbReference type="RefSeq" id="WP_145774694.1">
    <property type="nucleotide sequence ID" value="NZ_VLKE01000001.1"/>
</dbReference>
<proteinExistence type="predicted"/>
<evidence type="ECO:0000313" key="1">
    <source>
        <dbReference type="EMBL" id="TWH67753.1"/>
    </source>
</evidence>
<comment type="caution">
    <text evidence="1">The sequence shown here is derived from an EMBL/GenBank/DDBJ whole genome shotgun (WGS) entry which is preliminary data.</text>
</comment>
<accession>A0A562IAN6</accession>
<name>A0A562IAN6_MICOL</name>
<evidence type="ECO:0000313" key="2">
    <source>
        <dbReference type="Proteomes" id="UP000319825"/>
    </source>
</evidence>
<dbReference type="AlphaFoldDB" id="A0A562IAN6"/>
<sequence length="113" mass="12277">MLRAQHEARRWGEAHGWTHWIANDVDRALVILLSHHTAGEKVRYSQIIPALRAHGLSVGRTAEILTLVGLLDDDRPSQFDAWLDSAAEFGSGGEGEVEALEVAGPAWLEGVSG</sequence>
<reference evidence="1 2" key="1">
    <citation type="submission" date="2019-07" db="EMBL/GenBank/DDBJ databases">
        <title>R&amp;d 2014.</title>
        <authorList>
            <person name="Klenk H.-P."/>
        </authorList>
    </citation>
    <scope>NUCLEOTIDE SEQUENCE [LARGE SCALE GENOMIC DNA]</scope>
    <source>
        <strain evidence="1 2">DSM 43868</strain>
    </source>
</reference>
<dbReference type="Proteomes" id="UP000319825">
    <property type="component" value="Unassembled WGS sequence"/>
</dbReference>
<protein>
    <submittedName>
        <fullName evidence="1">Uncharacterized protein</fullName>
    </submittedName>
</protein>